<proteinExistence type="predicted"/>
<dbReference type="RefSeq" id="WP_092888495.1">
    <property type="nucleotide sequence ID" value="NZ_FOOI01000018.1"/>
</dbReference>
<dbReference type="Proteomes" id="UP000533017">
    <property type="component" value="Unassembled WGS sequence"/>
</dbReference>
<gene>
    <name evidence="1" type="ORF">FHR37_004093</name>
</gene>
<name>A0ABX2SAC9_9ACTN</name>
<evidence type="ECO:0000313" key="2">
    <source>
        <dbReference type="Proteomes" id="UP000533017"/>
    </source>
</evidence>
<keyword evidence="2" id="KW-1185">Reference proteome</keyword>
<comment type="caution">
    <text evidence="1">The sequence shown here is derived from an EMBL/GenBank/DDBJ whole genome shotgun (WGS) entry which is preliminary data.</text>
</comment>
<accession>A0ABX2SAC9</accession>
<evidence type="ECO:0000313" key="1">
    <source>
        <dbReference type="EMBL" id="NYH85242.1"/>
    </source>
</evidence>
<dbReference type="EMBL" id="JACBZA010000001">
    <property type="protein sequence ID" value="NYH85242.1"/>
    <property type="molecule type" value="Genomic_DNA"/>
</dbReference>
<reference evidence="1 2" key="1">
    <citation type="submission" date="2020-07" db="EMBL/GenBank/DDBJ databases">
        <title>Sequencing the genomes of 1000 actinobacteria strains.</title>
        <authorList>
            <person name="Klenk H.-P."/>
        </authorList>
    </citation>
    <scope>NUCLEOTIDE SEQUENCE [LARGE SCALE GENOMIC DNA]</scope>
    <source>
        <strain evidence="1 2">DSM 45117</strain>
    </source>
</reference>
<organism evidence="1 2">
    <name type="scientific">Actinopolymorpha cephalotaxi</name>
    <dbReference type="NCBI Taxonomy" id="504797"/>
    <lineage>
        <taxon>Bacteria</taxon>
        <taxon>Bacillati</taxon>
        <taxon>Actinomycetota</taxon>
        <taxon>Actinomycetes</taxon>
        <taxon>Propionibacteriales</taxon>
        <taxon>Actinopolymorphaceae</taxon>
        <taxon>Actinopolymorpha</taxon>
    </lineage>
</organism>
<protein>
    <submittedName>
        <fullName evidence="1">Uncharacterized protein</fullName>
    </submittedName>
</protein>
<sequence length="98" mass="11131">MDEAVENAARAALLGLWRDGSPVVRPKAIEKTIALGWRRWRTFGRRHAKRSGDFEAQVEDLAKGLRDAFEADRQLVGPLMEHYRFLARTLGAEFAQAH</sequence>